<keyword evidence="5" id="KW-1185">Reference proteome</keyword>
<organism evidence="4 5">
    <name type="scientific">Shewanella saliphila</name>
    <dbReference type="NCBI Taxonomy" id="2282698"/>
    <lineage>
        <taxon>Bacteria</taxon>
        <taxon>Pseudomonadati</taxon>
        <taxon>Pseudomonadota</taxon>
        <taxon>Gammaproteobacteria</taxon>
        <taxon>Alteromonadales</taxon>
        <taxon>Shewanellaceae</taxon>
        <taxon>Shewanella</taxon>
    </lineage>
</organism>
<dbReference type="Pfam" id="PF13305">
    <property type="entry name" value="TetR_C_33"/>
    <property type="match status" value="1"/>
</dbReference>
<dbReference type="InterPro" id="IPR009057">
    <property type="entry name" value="Homeodomain-like_sf"/>
</dbReference>
<dbReference type="EMBL" id="BMQV01000014">
    <property type="protein sequence ID" value="GGP51180.1"/>
    <property type="molecule type" value="Genomic_DNA"/>
</dbReference>
<evidence type="ECO:0000313" key="4">
    <source>
        <dbReference type="EMBL" id="GGP51180.1"/>
    </source>
</evidence>
<keyword evidence="2" id="KW-0804">Transcription</keyword>
<evidence type="ECO:0000256" key="1">
    <source>
        <dbReference type="ARBA" id="ARBA00023015"/>
    </source>
</evidence>
<evidence type="ECO:0000313" key="5">
    <source>
        <dbReference type="Proteomes" id="UP000654367"/>
    </source>
</evidence>
<dbReference type="Proteomes" id="UP000654367">
    <property type="component" value="Unassembled WGS sequence"/>
</dbReference>
<feature type="domain" description="HTH-type transcriptional regulator MT1864/Rv1816-like C-terminal" evidence="3">
    <location>
        <begin position="90"/>
        <end position="182"/>
    </location>
</feature>
<gene>
    <name evidence="4" type="ORF">GCM10009409_16900</name>
</gene>
<dbReference type="InterPro" id="IPR025996">
    <property type="entry name" value="MT1864/Rv1816-like_C"/>
</dbReference>
<dbReference type="InterPro" id="IPR036271">
    <property type="entry name" value="Tet_transcr_reg_TetR-rel_C_sf"/>
</dbReference>
<dbReference type="Gene3D" id="1.10.357.10">
    <property type="entry name" value="Tetracycline Repressor, domain 2"/>
    <property type="match status" value="1"/>
</dbReference>
<dbReference type="SUPFAM" id="SSF48498">
    <property type="entry name" value="Tetracyclin repressor-like, C-terminal domain"/>
    <property type="match status" value="1"/>
</dbReference>
<accession>A0ABQ2Q580</accession>
<name>A0ABQ2Q580_9GAMM</name>
<sequence length="207" mass="23177">MTTVARRKEHTHEQIKHMAIEAVVMHLQHDNLHSLSLRKVASQIGYVPSTLINIFGSYQYLLLAVSEQTLVNLSTVLQGLTLQAPITNIQNMAMAYSDFALQHKSCFRLVFELTMPDDQPLPQNHTTIVKSLFALVESQLRSYFTGINEPQAELMSRVLWGGIHGLTTLALDEKLFATHNDLHTMLCSHVQGYIAGISKTGSLHDIN</sequence>
<evidence type="ECO:0000259" key="3">
    <source>
        <dbReference type="Pfam" id="PF13305"/>
    </source>
</evidence>
<keyword evidence="1" id="KW-0805">Transcription regulation</keyword>
<reference evidence="5" key="1">
    <citation type="journal article" date="2019" name="Int. J. Syst. Evol. Microbiol.">
        <title>The Global Catalogue of Microorganisms (GCM) 10K type strain sequencing project: providing services to taxonomists for standard genome sequencing and annotation.</title>
        <authorList>
            <consortium name="The Broad Institute Genomics Platform"/>
            <consortium name="The Broad Institute Genome Sequencing Center for Infectious Disease"/>
            <person name="Wu L."/>
            <person name="Ma J."/>
        </authorList>
    </citation>
    <scope>NUCLEOTIDE SEQUENCE [LARGE SCALE GENOMIC DNA]</scope>
    <source>
        <strain evidence="5">JCM 32304</strain>
    </source>
</reference>
<dbReference type="SUPFAM" id="SSF46689">
    <property type="entry name" value="Homeodomain-like"/>
    <property type="match status" value="1"/>
</dbReference>
<proteinExistence type="predicted"/>
<protein>
    <submittedName>
        <fullName evidence="4">TetR family transcriptional regulator</fullName>
    </submittedName>
</protein>
<evidence type="ECO:0000256" key="2">
    <source>
        <dbReference type="ARBA" id="ARBA00023163"/>
    </source>
</evidence>
<comment type="caution">
    <text evidence="4">The sequence shown here is derived from an EMBL/GenBank/DDBJ whole genome shotgun (WGS) entry which is preliminary data.</text>
</comment>